<reference evidence="1 2" key="1">
    <citation type="journal article" date="2021" name="bioRxiv">
        <title>The Gossypium anomalum genome as a resource for cotton improvement and evolutionary analysis of hybrid incompatibility.</title>
        <authorList>
            <person name="Grover C.E."/>
            <person name="Yuan D."/>
            <person name="Arick M.A."/>
            <person name="Miller E.R."/>
            <person name="Hu G."/>
            <person name="Peterson D.G."/>
            <person name="Wendel J.F."/>
            <person name="Udall J.A."/>
        </authorList>
    </citation>
    <scope>NUCLEOTIDE SEQUENCE [LARGE SCALE GENOMIC DNA]</scope>
    <source>
        <strain evidence="1">JFW-Udall</strain>
        <tissue evidence="1">Leaf</tissue>
    </source>
</reference>
<dbReference type="Proteomes" id="UP000701853">
    <property type="component" value="Chromosome 10"/>
</dbReference>
<comment type="caution">
    <text evidence="1">The sequence shown here is derived from an EMBL/GenBank/DDBJ whole genome shotgun (WGS) entry which is preliminary data.</text>
</comment>
<dbReference type="EMBL" id="JAHUZN010000010">
    <property type="protein sequence ID" value="KAG8479941.1"/>
    <property type="molecule type" value="Genomic_DNA"/>
</dbReference>
<name>A0A8J5YGT6_9ROSI</name>
<protein>
    <submittedName>
        <fullName evidence="1">Uncharacterized protein</fullName>
    </submittedName>
</protein>
<accession>A0A8J5YGT6</accession>
<evidence type="ECO:0000313" key="2">
    <source>
        <dbReference type="Proteomes" id="UP000701853"/>
    </source>
</evidence>
<organism evidence="1 2">
    <name type="scientific">Gossypium anomalum</name>
    <dbReference type="NCBI Taxonomy" id="47600"/>
    <lineage>
        <taxon>Eukaryota</taxon>
        <taxon>Viridiplantae</taxon>
        <taxon>Streptophyta</taxon>
        <taxon>Embryophyta</taxon>
        <taxon>Tracheophyta</taxon>
        <taxon>Spermatophyta</taxon>
        <taxon>Magnoliopsida</taxon>
        <taxon>eudicotyledons</taxon>
        <taxon>Gunneridae</taxon>
        <taxon>Pentapetalae</taxon>
        <taxon>rosids</taxon>
        <taxon>malvids</taxon>
        <taxon>Malvales</taxon>
        <taxon>Malvaceae</taxon>
        <taxon>Malvoideae</taxon>
        <taxon>Gossypium</taxon>
    </lineage>
</organism>
<sequence length="165" mass="18885">MHCFLWQPVDGNQLMVDGCKCGKSEDLNSFYGLPCKISYCPMSSIEREVWSTIQFALYAAMDKRLIAWARHIFCQGLQDKIPRPTAFCIFVILGLQYFDAQVVGMSTIMQVKYQNVAAMQRRGRIVTIIMDFGTAMPQNIRIIIVIRKHVCNGRYPQHGVCKRGK</sequence>
<dbReference type="AlphaFoldDB" id="A0A8J5YGT6"/>
<gene>
    <name evidence="1" type="ORF">CXB51_025048</name>
</gene>
<keyword evidence="2" id="KW-1185">Reference proteome</keyword>
<proteinExistence type="predicted"/>
<evidence type="ECO:0000313" key="1">
    <source>
        <dbReference type="EMBL" id="KAG8479941.1"/>
    </source>
</evidence>